<dbReference type="EMBL" id="CP075371">
    <property type="protein sequence ID" value="QVT79961.1"/>
    <property type="molecule type" value="Genomic_DNA"/>
</dbReference>
<feature type="region of interest" description="Disordered" evidence="1">
    <location>
        <begin position="1"/>
        <end position="37"/>
    </location>
</feature>
<accession>A0ABX8EHZ9</accession>
<dbReference type="PANTHER" id="PTHR41913">
    <property type="entry name" value="DUF1684 DOMAIN-CONTAINING PROTEIN"/>
    <property type="match status" value="1"/>
</dbReference>
<protein>
    <recommendedName>
        <fullName evidence="4">DUF1684 domain-containing protein</fullName>
    </recommendedName>
</protein>
<dbReference type="InterPro" id="IPR012467">
    <property type="entry name" value="DUF1684"/>
</dbReference>
<evidence type="ECO:0000313" key="3">
    <source>
        <dbReference type="Proteomes" id="UP000679307"/>
    </source>
</evidence>
<evidence type="ECO:0000313" key="2">
    <source>
        <dbReference type="EMBL" id="QVT79961.1"/>
    </source>
</evidence>
<sequence>MGVRERHLEAPQASSRRSVPAVTSPTDEPTDEPTDQHADQHLELVDWRHRMGAAFGLARDAAAAGEAARGHAAWRAARDELFRSHPQSPLPVDDPLRETGLPWFDYDPTYRFSVPVRPAPQEVRPVVVGEDGTLELRRIGVVDLPDPAGASLDVWSLAQYGGGLFVPLRDGTAGQETYGGGRYLLDTAKGAWLGGHGDEIVLDLNFAYHPSCRYDPRWQCPLAPEGNTVSARVEAGERLS</sequence>
<proteinExistence type="predicted"/>
<evidence type="ECO:0008006" key="4">
    <source>
        <dbReference type="Google" id="ProtNLM"/>
    </source>
</evidence>
<name>A0ABX8EHZ9_9ACTN</name>
<dbReference type="Pfam" id="PF07920">
    <property type="entry name" value="DUF1684"/>
    <property type="match status" value="1"/>
</dbReference>
<keyword evidence="3" id="KW-1185">Reference proteome</keyword>
<evidence type="ECO:0000256" key="1">
    <source>
        <dbReference type="SAM" id="MobiDB-lite"/>
    </source>
</evidence>
<dbReference type="Proteomes" id="UP000679307">
    <property type="component" value="Chromosome"/>
</dbReference>
<gene>
    <name evidence="2" type="ORF">ENKNEFLB_02351</name>
</gene>
<feature type="compositionally biased region" description="Polar residues" evidence="1">
    <location>
        <begin position="12"/>
        <end position="24"/>
    </location>
</feature>
<dbReference type="PANTHER" id="PTHR41913:SF1">
    <property type="entry name" value="DUF1684 DOMAIN-CONTAINING PROTEIN"/>
    <property type="match status" value="1"/>
</dbReference>
<organism evidence="2 3">
    <name type="scientific">Nocardioides aquaticus</name>
    <dbReference type="NCBI Taxonomy" id="160826"/>
    <lineage>
        <taxon>Bacteria</taxon>
        <taxon>Bacillati</taxon>
        <taxon>Actinomycetota</taxon>
        <taxon>Actinomycetes</taxon>
        <taxon>Propionibacteriales</taxon>
        <taxon>Nocardioidaceae</taxon>
        <taxon>Nocardioides</taxon>
    </lineage>
</organism>
<reference evidence="2 3" key="1">
    <citation type="submission" date="2021-05" db="EMBL/GenBank/DDBJ databases">
        <title>Complete genome of Nocardioides aquaticus KCTC 9944T isolated from meromictic and hypersaline Ekho Lake, Antarctica.</title>
        <authorList>
            <person name="Hwang K."/>
            <person name="Kim K.M."/>
            <person name="Choe H."/>
        </authorList>
    </citation>
    <scope>NUCLEOTIDE SEQUENCE [LARGE SCALE GENOMIC DNA]</scope>
    <source>
        <strain evidence="2 3">KCTC 9944</strain>
    </source>
</reference>